<feature type="domain" description="Cytochrome c" evidence="10">
    <location>
        <begin position="28"/>
        <end position="129"/>
    </location>
</feature>
<dbReference type="PROSITE" id="PS51007">
    <property type="entry name" value="CYTC"/>
    <property type="match status" value="2"/>
</dbReference>
<evidence type="ECO:0000256" key="6">
    <source>
        <dbReference type="ARBA" id="ARBA00023002"/>
    </source>
</evidence>
<evidence type="ECO:0000256" key="7">
    <source>
        <dbReference type="ARBA" id="ARBA00023004"/>
    </source>
</evidence>
<evidence type="ECO:0000313" key="12">
    <source>
        <dbReference type="Proteomes" id="UP000242818"/>
    </source>
</evidence>
<dbReference type="InterPro" id="IPR026259">
    <property type="entry name" value="MauG/Cytc_peroxidase"/>
</dbReference>
<dbReference type="AlphaFoldDB" id="A0A1C4G5X8"/>
<comment type="subcellular location">
    <subcellularLocation>
        <location evidence="1">Periplasm</location>
    </subcellularLocation>
</comment>
<dbReference type="GO" id="GO:0004130">
    <property type="term" value="F:cytochrome-c peroxidase activity"/>
    <property type="evidence" value="ECO:0007669"/>
    <property type="project" value="TreeGrafter"/>
</dbReference>
<dbReference type="STRING" id="1335309.GA0116948_12314"/>
<dbReference type="Pfam" id="PF03150">
    <property type="entry name" value="CCP_MauG"/>
    <property type="match status" value="1"/>
</dbReference>
<comment type="PTM">
    <text evidence="8">Binds 2 heme groups per subunit.</text>
</comment>
<proteinExistence type="predicted"/>
<dbReference type="GO" id="GO:0020037">
    <property type="term" value="F:heme binding"/>
    <property type="evidence" value="ECO:0007669"/>
    <property type="project" value="InterPro"/>
</dbReference>
<keyword evidence="3 9" id="KW-0479">Metal-binding</keyword>
<name>A0A1C4G5X8_9BACT</name>
<dbReference type="InterPro" id="IPR009056">
    <property type="entry name" value="Cyt_c-like_dom"/>
</dbReference>
<dbReference type="InterPro" id="IPR051395">
    <property type="entry name" value="Cytochrome_c_Peroxidase/MauG"/>
</dbReference>
<evidence type="ECO:0000256" key="4">
    <source>
        <dbReference type="ARBA" id="ARBA00022729"/>
    </source>
</evidence>
<keyword evidence="6" id="KW-0560">Oxidoreductase</keyword>
<sequence>MKKTGVILLIGVGWMIAAFTHETPLPGSTAALGRKLFFDPILSRTYTISCASCHQPAHAFADTSAVSTGIFNRKGKRNTPSAMNTRLQVSFFWDGRASTLEEQALIPIANPDEMGLPVDEAVARLQKNKYYRTAFKQLFHENPSRENLAKALAGFERTLETNDTPFDDWRLHENEAAVSAAAKRGFALFNGKAECIKCHFGPDFNNVEFRSIGLFDGKQLNDSGRAAITHRATDLGKFKIGSLRNIAQTAPYMHNGMFKTLAEVIDYYNDPDKVVPHSINRDTLLQKPLSLTNREKQDLEAFLRTLSGKEM</sequence>
<feature type="binding site" description="covalent" evidence="8">
    <location>
        <position position="198"/>
    </location>
    <ligand>
        <name>heme c</name>
        <dbReference type="ChEBI" id="CHEBI:61717"/>
        <label>2</label>
    </ligand>
</feature>
<protein>
    <submittedName>
        <fullName evidence="11">Cytochrome c peroxidase</fullName>
    </submittedName>
</protein>
<dbReference type="RefSeq" id="WP_089715559.1">
    <property type="nucleotide sequence ID" value="NZ_FMAR01000023.1"/>
</dbReference>
<dbReference type="Gene3D" id="1.10.760.10">
    <property type="entry name" value="Cytochrome c-like domain"/>
    <property type="match status" value="2"/>
</dbReference>
<feature type="domain" description="Cytochrome c" evidence="10">
    <location>
        <begin position="180"/>
        <end position="307"/>
    </location>
</feature>
<feature type="binding site" description="axial binding residue" evidence="9">
    <location>
        <position position="54"/>
    </location>
    <ligand>
        <name>heme c</name>
        <dbReference type="ChEBI" id="CHEBI:61717"/>
        <label>1</label>
    </ligand>
    <ligandPart>
        <name>Fe</name>
        <dbReference type="ChEBI" id="CHEBI:18248"/>
    </ligandPart>
</feature>
<dbReference type="SUPFAM" id="SSF46626">
    <property type="entry name" value="Cytochrome c"/>
    <property type="match status" value="2"/>
</dbReference>
<evidence type="ECO:0000256" key="2">
    <source>
        <dbReference type="ARBA" id="ARBA00022617"/>
    </source>
</evidence>
<dbReference type="OrthoDB" id="9805202at2"/>
<evidence type="ECO:0000256" key="8">
    <source>
        <dbReference type="PIRSR" id="PIRSR000294-1"/>
    </source>
</evidence>
<accession>A0A1C4G5X8</accession>
<dbReference type="InterPro" id="IPR004852">
    <property type="entry name" value="Di-haem_cyt_c_peroxidsae"/>
</dbReference>
<feature type="binding site" description="covalent" evidence="8">
    <location>
        <position position="50"/>
    </location>
    <ligand>
        <name>heme c</name>
        <dbReference type="ChEBI" id="CHEBI:61717"/>
        <label>1</label>
    </ligand>
</feature>
<keyword evidence="2 8" id="KW-0349">Heme</keyword>
<dbReference type="GO" id="GO:0046872">
    <property type="term" value="F:metal ion binding"/>
    <property type="evidence" value="ECO:0007669"/>
    <property type="project" value="UniProtKB-KW"/>
</dbReference>
<keyword evidence="11" id="KW-0575">Peroxidase</keyword>
<evidence type="ECO:0000256" key="3">
    <source>
        <dbReference type="ARBA" id="ARBA00022723"/>
    </source>
</evidence>
<evidence type="ECO:0000256" key="5">
    <source>
        <dbReference type="ARBA" id="ARBA00022764"/>
    </source>
</evidence>
<evidence type="ECO:0000313" key="11">
    <source>
        <dbReference type="EMBL" id="SCC63343.1"/>
    </source>
</evidence>
<feature type="binding site" description="covalent" evidence="8">
    <location>
        <position position="53"/>
    </location>
    <ligand>
        <name>heme c</name>
        <dbReference type="ChEBI" id="CHEBI:61717"/>
        <label>1</label>
    </ligand>
</feature>
<dbReference type="EMBL" id="FMAR01000023">
    <property type="protein sequence ID" value="SCC63343.1"/>
    <property type="molecule type" value="Genomic_DNA"/>
</dbReference>
<comment type="cofactor">
    <cofactor evidence="8">
        <name>heme</name>
        <dbReference type="ChEBI" id="CHEBI:30413"/>
    </cofactor>
    <text evidence="8">Binds 2 heme groups.</text>
</comment>
<dbReference type="PANTHER" id="PTHR30600">
    <property type="entry name" value="CYTOCHROME C PEROXIDASE-RELATED"/>
    <property type="match status" value="1"/>
</dbReference>
<dbReference type="PANTHER" id="PTHR30600:SF10">
    <property type="entry name" value="BLL6722 PROTEIN"/>
    <property type="match status" value="1"/>
</dbReference>
<dbReference type="InterPro" id="IPR036909">
    <property type="entry name" value="Cyt_c-like_dom_sf"/>
</dbReference>
<dbReference type="Proteomes" id="UP000242818">
    <property type="component" value="Unassembled WGS sequence"/>
</dbReference>
<feature type="binding site" description="axial binding residue" evidence="9">
    <location>
        <position position="199"/>
    </location>
    <ligand>
        <name>heme c</name>
        <dbReference type="ChEBI" id="CHEBI:61717"/>
        <label>2</label>
    </ligand>
    <ligandPart>
        <name>Fe</name>
        <dbReference type="ChEBI" id="CHEBI:18248"/>
    </ligandPart>
</feature>
<evidence type="ECO:0000256" key="9">
    <source>
        <dbReference type="PIRSR" id="PIRSR000294-2"/>
    </source>
</evidence>
<gene>
    <name evidence="11" type="ORF">GA0116948_12314</name>
</gene>
<dbReference type="GO" id="GO:0042597">
    <property type="term" value="C:periplasmic space"/>
    <property type="evidence" value="ECO:0007669"/>
    <property type="project" value="UniProtKB-SubCell"/>
</dbReference>
<dbReference type="GO" id="GO:0009055">
    <property type="term" value="F:electron transfer activity"/>
    <property type="evidence" value="ECO:0007669"/>
    <property type="project" value="InterPro"/>
</dbReference>
<evidence type="ECO:0000256" key="1">
    <source>
        <dbReference type="ARBA" id="ARBA00004418"/>
    </source>
</evidence>
<organism evidence="11 12">
    <name type="scientific">Chitinophaga costaii</name>
    <dbReference type="NCBI Taxonomy" id="1335309"/>
    <lineage>
        <taxon>Bacteria</taxon>
        <taxon>Pseudomonadati</taxon>
        <taxon>Bacteroidota</taxon>
        <taxon>Chitinophagia</taxon>
        <taxon>Chitinophagales</taxon>
        <taxon>Chitinophagaceae</taxon>
        <taxon>Chitinophaga</taxon>
    </lineage>
</organism>
<keyword evidence="4" id="KW-0732">Signal</keyword>
<reference evidence="11 12" key="1">
    <citation type="submission" date="2016-08" db="EMBL/GenBank/DDBJ databases">
        <authorList>
            <person name="Seilhamer J.J."/>
        </authorList>
    </citation>
    <scope>NUCLEOTIDE SEQUENCE [LARGE SCALE GENOMIC DNA]</scope>
    <source>
        <strain evidence="11 12">A37T2</strain>
    </source>
</reference>
<keyword evidence="12" id="KW-1185">Reference proteome</keyword>
<keyword evidence="7 9" id="KW-0408">Iron</keyword>
<keyword evidence="5" id="KW-0574">Periplasm</keyword>
<dbReference type="PIRSF" id="PIRSF000294">
    <property type="entry name" value="Cytochrome-c_peroxidase"/>
    <property type="match status" value="1"/>
</dbReference>
<feature type="binding site" description="covalent" evidence="8">
    <location>
        <position position="195"/>
    </location>
    <ligand>
        <name>heme c</name>
        <dbReference type="ChEBI" id="CHEBI:61717"/>
        <label>2</label>
    </ligand>
</feature>
<evidence type="ECO:0000259" key="10">
    <source>
        <dbReference type="PROSITE" id="PS51007"/>
    </source>
</evidence>